<dbReference type="KEGG" id="amd:AMED_3437"/>
<dbReference type="OrthoDB" id="9811343at2"/>
<dbReference type="HOGENOM" id="CLU_160040_2_3_11"/>
<evidence type="ECO:0000256" key="2">
    <source>
        <dbReference type="ARBA" id="ARBA00011006"/>
    </source>
</evidence>
<evidence type="ECO:0000313" key="9">
    <source>
        <dbReference type="Proteomes" id="UP000000328"/>
    </source>
</evidence>
<dbReference type="RefSeq" id="WP_013225295.1">
    <property type="nucleotide sequence ID" value="NC_014318.1"/>
</dbReference>
<comment type="subcellular location">
    <subcellularLocation>
        <location evidence="1">Cell membrane</location>
        <topology evidence="1">Multi-pass membrane protein</topology>
    </subcellularLocation>
</comment>
<dbReference type="GeneID" id="92871189"/>
<evidence type="ECO:0000256" key="3">
    <source>
        <dbReference type="ARBA" id="ARBA00022475"/>
    </source>
</evidence>
<feature type="transmembrane region" description="Helical" evidence="7">
    <location>
        <begin position="27"/>
        <end position="51"/>
    </location>
</feature>
<reference evidence="8 9" key="1">
    <citation type="journal article" date="2010" name="Cell Res.">
        <title>Complete genome sequence of the rifamycin SV-producing Amycolatopsis mediterranei U32 revealed its genetic characteristics in phylogeny and metabolism.</title>
        <authorList>
            <person name="Zhao W."/>
            <person name="Zhong Y."/>
            <person name="Yuan H."/>
            <person name="Wang J."/>
            <person name="Zheng H."/>
            <person name="Wang Y."/>
            <person name="Cen X."/>
            <person name="Xu F."/>
            <person name="Bai J."/>
            <person name="Han X."/>
            <person name="Lu G."/>
            <person name="Zhu Y."/>
            <person name="Shao Z."/>
            <person name="Yan H."/>
            <person name="Li C."/>
            <person name="Peng N."/>
            <person name="Zhang Z."/>
            <person name="Zhang Y."/>
            <person name="Lin W."/>
            <person name="Fan Y."/>
            <person name="Qin Z."/>
            <person name="Hu Y."/>
            <person name="Zhu B."/>
            <person name="Wang S."/>
            <person name="Ding X."/>
            <person name="Zhao G.P."/>
        </authorList>
    </citation>
    <scope>NUCLEOTIDE SEQUENCE [LARGE SCALE GENOMIC DNA]</scope>
    <source>
        <strain evidence="9">U-32</strain>
    </source>
</reference>
<gene>
    <name evidence="8" type="ordered locus">AMED_3437</name>
</gene>
<dbReference type="eggNOG" id="COG2261">
    <property type="taxonomic scope" value="Bacteria"/>
</dbReference>
<dbReference type="PATRIC" id="fig|749927.5.peg.3550"/>
<name>A0A0H3D529_AMYMU</name>
<dbReference type="GO" id="GO:0005886">
    <property type="term" value="C:plasma membrane"/>
    <property type="evidence" value="ECO:0007669"/>
    <property type="project" value="UniProtKB-SubCell"/>
</dbReference>
<evidence type="ECO:0000313" key="8">
    <source>
        <dbReference type="EMBL" id="ADJ45223.1"/>
    </source>
</evidence>
<dbReference type="PANTHER" id="PTHR33884:SF3">
    <property type="entry name" value="UPF0410 PROTEIN YMGE"/>
    <property type="match status" value="1"/>
</dbReference>
<sequence>MGIIAWIVLGLIAGVIAKALMPGKDPGGCIITILLGIAGAFVGGWVGKTLFHTQLGTFFDLRTWGLAILGALIILAGYRLIFHRRD</sequence>
<dbReference type="EMBL" id="CP002000">
    <property type="protein sequence ID" value="ADJ45223.1"/>
    <property type="molecule type" value="Genomic_DNA"/>
</dbReference>
<evidence type="ECO:0000256" key="4">
    <source>
        <dbReference type="ARBA" id="ARBA00022692"/>
    </source>
</evidence>
<proteinExistence type="inferred from homology"/>
<evidence type="ECO:0000256" key="5">
    <source>
        <dbReference type="ARBA" id="ARBA00022989"/>
    </source>
</evidence>
<organism evidence="8 9">
    <name type="scientific">Amycolatopsis mediterranei (strain U-32)</name>
    <dbReference type="NCBI Taxonomy" id="749927"/>
    <lineage>
        <taxon>Bacteria</taxon>
        <taxon>Bacillati</taxon>
        <taxon>Actinomycetota</taxon>
        <taxon>Actinomycetes</taxon>
        <taxon>Pseudonocardiales</taxon>
        <taxon>Pseudonocardiaceae</taxon>
        <taxon>Amycolatopsis</taxon>
    </lineage>
</organism>
<feature type="transmembrane region" description="Helical" evidence="7">
    <location>
        <begin position="63"/>
        <end position="81"/>
    </location>
</feature>
<dbReference type="AlphaFoldDB" id="A0A0H3D529"/>
<evidence type="ECO:0000256" key="1">
    <source>
        <dbReference type="ARBA" id="ARBA00004651"/>
    </source>
</evidence>
<dbReference type="Proteomes" id="UP000000328">
    <property type="component" value="Chromosome"/>
</dbReference>
<dbReference type="Pfam" id="PF04226">
    <property type="entry name" value="Transgly_assoc"/>
    <property type="match status" value="1"/>
</dbReference>
<protein>
    <submittedName>
        <fullName evidence="8">Integral membrane protein</fullName>
    </submittedName>
</protein>
<dbReference type="InterPro" id="IPR007341">
    <property type="entry name" value="Transgly_assoc"/>
</dbReference>
<dbReference type="PANTHER" id="PTHR33884">
    <property type="entry name" value="UPF0410 PROTEIN YMGE"/>
    <property type="match status" value="1"/>
</dbReference>
<evidence type="ECO:0000256" key="6">
    <source>
        <dbReference type="ARBA" id="ARBA00023136"/>
    </source>
</evidence>
<evidence type="ECO:0000256" key="7">
    <source>
        <dbReference type="SAM" id="Phobius"/>
    </source>
</evidence>
<keyword evidence="3" id="KW-1003">Cell membrane</keyword>
<accession>A0A0H3D529</accession>
<keyword evidence="5 7" id="KW-1133">Transmembrane helix</keyword>
<keyword evidence="4 7" id="KW-0812">Transmembrane</keyword>
<comment type="similarity">
    <text evidence="2">Belongs to the UPF0410 family.</text>
</comment>
<keyword evidence="6 7" id="KW-0472">Membrane</keyword>